<keyword evidence="7 9" id="KW-0811">Translocation</keyword>
<keyword evidence="3 9" id="KW-1003">Cell membrane</keyword>
<dbReference type="NCBIfam" id="NF006215">
    <property type="entry name" value="PRK08343.1-1"/>
    <property type="match status" value="1"/>
</dbReference>
<evidence type="ECO:0000259" key="10">
    <source>
        <dbReference type="Pfam" id="PF02355"/>
    </source>
</evidence>
<dbReference type="Proteomes" id="UP000198518">
    <property type="component" value="Unassembled WGS sequence"/>
</dbReference>
<dbReference type="RefSeq" id="WP_089669530.1">
    <property type="nucleotide sequence ID" value="NZ_FOJA01000001.1"/>
</dbReference>
<keyword evidence="5 9" id="KW-0653">Protein transport</keyword>
<reference evidence="12 13" key="1">
    <citation type="submission" date="2016-10" db="EMBL/GenBank/DDBJ databases">
        <authorList>
            <person name="de Groot N.N."/>
        </authorList>
    </citation>
    <scope>NUCLEOTIDE SEQUENCE [LARGE SCALE GENOMIC DNA]</scope>
    <source>
        <strain evidence="12 13">CGMCC 1.5337</strain>
    </source>
</reference>
<feature type="domain" description="Protein export membrane protein SecD/SecF C-terminal" evidence="10">
    <location>
        <begin position="339"/>
        <end position="494"/>
    </location>
</feature>
<evidence type="ECO:0000313" key="12">
    <source>
        <dbReference type="EMBL" id="SEW22382.1"/>
    </source>
</evidence>
<feature type="transmembrane region" description="Helical" evidence="9">
    <location>
        <begin position="381"/>
        <end position="406"/>
    </location>
</feature>
<accession>A0A1I0Q6G3</accession>
<comment type="subunit">
    <text evidence="9">Part of the protein translocation apparatus. Forms a complex with SecF.</text>
</comment>
<gene>
    <name evidence="9" type="primary">secD</name>
    <name evidence="12" type="ORF">SAMN04487945_2310</name>
</gene>
<dbReference type="InterPro" id="IPR048634">
    <property type="entry name" value="SecD_SecF_C"/>
</dbReference>
<dbReference type="STRING" id="355548.SAMN04487945_2310"/>
<keyword evidence="6 9" id="KW-1133">Transmembrane helix</keyword>
<dbReference type="GO" id="GO:0065002">
    <property type="term" value="P:intracellular protein transmembrane transport"/>
    <property type="evidence" value="ECO:0007669"/>
    <property type="project" value="UniProtKB-UniRule"/>
</dbReference>
<feature type="transmembrane region" description="Helical" evidence="9">
    <location>
        <begin position="477"/>
        <end position="495"/>
    </location>
</feature>
<organism evidence="12 13">
    <name type="scientific">Halobacterium jilantaiense</name>
    <dbReference type="NCBI Taxonomy" id="355548"/>
    <lineage>
        <taxon>Archaea</taxon>
        <taxon>Methanobacteriati</taxon>
        <taxon>Methanobacteriota</taxon>
        <taxon>Stenosarchaea group</taxon>
        <taxon>Halobacteria</taxon>
        <taxon>Halobacteriales</taxon>
        <taxon>Halobacteriaceae</taxon>
        <taxon>Halobacterium</taxon>
    </lineage>
</organism>
<comment type="function">
    <text evidence="9">Involved in protein export.</text>
</comment>
<evidence type="ECO:0000256" key="7">
    <source>
        <dbReference type="ARBA" id="ARBA00023010"/>
    </source>
</evidence>
<name>A0A1I0Q6G3_9EURY</name>
<comment type="subcellular location">
    <subcellularLocation>
        <location evidence="1 9">Cell membrane</location>
        <topology evidence="1 9">Multi-pass membrane protein</topology>
    </subcellularLocation>
</comment>
<comment type="caution">
    <text evidence="9">Lacks conserved residue(s) required for the propagation of feature annotation.</text>
</comment>
<protein>
    <recommendedName>
        <fullName evidence="9">Protein-export membrane protein SecD</fullName>
    </recommendedName>
</protein>
<evidence type="ECO:0000259" key="11">
    <source>
        <dbReference type="Pfam" id="PF22599"/>
    </source>
</evidence>
<evidence type="ECO:0000313" key="13">
    <source>
        <dbReference type="Proteomes" id="UP000198518"/>
    </source>
</evidence>
<dbReference type="AlphaFoldDB" id="A0A1I0Q6G3"/>
<dbReference type="PANTHER" id="PTHR30081">
    <property type="entry name" value="PROTEIN-EXPORT MEMBRANE PROTEIN SEC"/>
    <property type="match status" value="1"/>
</dbReference>
<dbReference type="HAMAP" id="MF_01463_A">
    <property type="entry name" value="SecD_A"/>
    <property type="match status" value="1"/>
</dbReference>
<dbReference type="InterPro" id="IPR022813">
    <property type="entry name" value="SecD/SecF_arch_bac"/>
</dbReference>
<dbReference type="InterPro" id="IPR054384">
    <property type="entry name" value="SecDF_P1_head"/>
</dbReference>
<dbReference type="OrthoDB" id="146638at2157"/>
<sequence>MSWFRENWRVATLVVLLLGSSVALFAPGVGAGGGGGSGQQAEAASGPTNLNYGLELSGGVRLRATVTGVTADGVDVTVDNEGDIAEAVATALDVERGDVRARPAGDTVEVYQDVAPSDVEAALTDAGYEPDSVAVGVTQATRDNIVSIIESKVDATGLGGADVYDIQTQGGDRSHYVVVEVPGQNATQVQDLIRGRGEVELWAFYPGENGTQTNTTVLRGEELVEVDQPTRNTRGRPIVPVQLSESAGERFASDMQRLGFTSQSGTSNCRYPDGGYCLLTTLDGDVVYDASMSPDLAADLRSGTFANNPTFTITANSMEEARDLQVNLQAGALPADLVFQDSYYVSPSFADRYKPLTLVTGIAAALAVALMVFLRYGEAKVALPMVLTALSEVVILLGFAAVSGLALDLSHLAGFIAVIGTGVDDLVIIADEVMTEEVSSSRVFQSRFRKALWVIGAAAATTILAMSPLAVLSLGDLRGFALVTILGVLVGVIVTRPAYGDVLRRLLTDNR</sequence>
<dbReference type="SUPFAM" id="SSF82866">
    <property type="entry name" value="Multidrug efflux transporter AcrB transmembrane domain"/>
    <property type="match status" value="1"/>
</dbReference>
<dbReference type="GO" id="GO:0005886">
    <property type="term" value="C:plasma membrane"/>
    <property type="evidence" value="ECO:0007669"/>
    <property type="project" value="UniProtKB-SubCell"/>
</dbReference>
<keyword evidence="2 9" id="KW-0813">Transport</keyword>
<evidence type="ECO:0000256" key="6">
    <source>
        <dbReference type="ARBA" id="ARBA00022989"/>
    </source>
</evidence>
<feature type="transmembrane region" description="Helical" evidence="9">
    <location>
        <begin position="356"/>
        <end position="374"/>
    </location>
</feature>
<dbReference type="PANTHER" id="PTHR30081:SF1">
    <property type="entry name" value="PROTEIN TRANSLOCASE SUBUNIT SECD"/>
    <property type="match status" value="1"/>
</dbReference>
<dbReference type="InterPro" id="IPR024912">
    <property type="entry name" value="SecD_arc"/>
</dbReference>
<evidence type="ECO:0000256" key="5">
    <source>
        <dbReference type="ARBA" id="ARBA00022927"/>
    </source>
</evidence>
<evidence type="ECO:0000256" key="2">
    <source>
        <dbReference type="ARBA" id="ARBA00022448"/>
    </source>
</evidence>
<keyword evidence="4 9" id="KW-0812">Transmembrane</keyword>
<evidence type="ECO:0000256" key="3">
    <source>
        <dbReference type="ARBA" id="ARBA00022475"/>
    </source>
</evidence>
<dbReference type="Gene3D" id="3.30.70.3220">
    <property type="match status" value="1"/>
</dbReference>
<evidence type="ECO:0000256" key="4">
    <source>
        <dbReference type="ARBA" id="ARBA00022692"/>
    </source>
</evidence>
<evidence type="ECO:0000256" key="8">
    <source>
        <dbReference type="ARBA" id="ARBA00023136"/>
    </source>
</evidence>
<evidence type="ECO:0000256" key="1">
    <source>
        <dbReference type="ARBA" id="ARBA00004651"/>
    </source>
</evidence>
<feature type="transmembrane region" description="Helical" evidence="9">
    <location>
        <begin position="451"/>
        <end position="471"/>
    </location>
</feature>
<dbReference type="EMBL" id="FOJA01000001">
    <property type="protein sequence ID" value="SEW22382.1"/>
    <property type="molecule type" value="Genomic_DNA"/>
</dbReference>
<keyword evidence="13" id="KW-1185">Reference proteome</keyword>
<dbReference type="Pfam" id="PF22599">
    <property type="entry name" value="SecDF_P1_head"/>
    <property type="match status" value="1"/>
</dbReference>
<comment type="similarity">
    <text evidence="9">Belongs to the SecD/SecF family. SecD subfamily.</text>
</comment>
<feature type="domain" description="SecDF P1 head subdomain" evidence="11">
    <location>
        <begin position="214"/>
        <end position="335"/>
    </location>
</feature>
<evidence type="ECO:0000256" key="9">
    <source>
        <dbReference type="HAMAP-Rule" id="MF_01463"/>
    </source>
</evidence>
<dbReference type="GO" id="GO:0006605">
    <property type="term" value="P:protein targeting"/>
    <property type="evidence" value="ECO:0007669"/>
    <property type="project" value="UniProtKB-UniRule"/>
</dbReference>
<feature type="transmembrane region" description="Helical" evidence="9">
    <location>
        <begin position="412"/>
        <end position="430"/>
    </location>
</feature>
<dbReference type="Pfam" id="PF02355">
    <property type="entry name" value="SecD_SecF_C"/>
    <property type="match status" value="1"/>
</dbReference>
<dbReference type="Gene3D" id="1.20.1640.10">
    <property type="entry name" value="Multidrug efflux transporter AcrB transmembrane domain"/>
    <property type="match status" value="1"/>
</dbReference>
<proteinExistence type="inferred from homology"/>
<keyword evidence="8 9" id="KW-0472">Membrane</keyword>